<keyword evidence="4" id="KW-1185">Reference proteome</keyword>
<gene>
    <name evidence="3" type="ORF">H3H36_08650</name>
</gene>
<evidence type="ECO:0000313" key="4">
    <source>
        <dbReference type="Proteomes" id="UP000566711"/>
    </source>
</evidence>
<keyword evidence="1" id="KW-0732">Signal</keyword>
<dbReference type="Gene3D" id="2.40.10.480">
    <property type="match status" value="2"/>
</dbReference>
<dbReference type="EMBL" id="JACEZS010000006">
    <property type="protein sequence ID" value="MBA5605428.1"/>
    <property type="molecule type" value="Genomic_DNA"/>
</dbReference>
<reference evidence="3 4" key="1">
    <citation type="submission" date="2020-07" db="EMBL/GenBank/DDBJ databases">
        <title>Novel species isolated from subtropical streams in China.</title>
        <authorList>
            <person name="Lu H."/>
        </authorList>
    </citation>
    <scope>NUCLEOTIDE SEQUENCE [LARGE SCALE GENOMIC DNA]</scope>
    <source>
        <strain evidence="3 4">FT3S</strain>
    </source>
</reference>
<comment type="caution">
    <text evidence="3">The sequence shown here is derived from an EMBL/GenBank/DDBJ whole genome shotgun (WGS) entry which is preliminary data.</text>
</comment>
<accession>A0A7W2EGD6</accession>
<feature type="chain" id="PRO_5031428243" evidence="1">
    <location>
        <begin position="21"/>
        <end position="533"/>
    </location>
</feature>
<dbReference type="AlphaFoldDB" id="A0A7W2EGD6"/>
<dbReference type="InterPro" id="IPR015943">
    <property type="entry name" value="WD40/YVTN_repeat-like_dom_sf"/>
</dbReference>
<evidence type="ECO:0000256" key="1">
    <source>
        <dbReference type="SAM" id="SignalP"/>
    </source>
</evidence>
<evidence type="ECO:0000259" key="2">
    <source>
        <dbReference type="Pfam" id="PF13360"/>
    </source>
</evidence>
<dbReference type="PANTHER" id="PTHR34512">
    <property type="entry name" value="CELL SURFACE PROTEIN"/>
    <property type="match status" value="1"/>
</dbReference>
<dbReference type="InterPro" id="IPR011047">
    <property type="entry name" value="Quinoprotein_ADH-like_sf"/>
</dbReference>
<dbReference type="SUPFAM" id="SSF50998">
    <property type="entry name" value="Quinoprotein alcohol dehydrogenase-like"/>
    <property type="match status" value="1"/>
</dbReference>
<dbReference type="Gene3D" id="2.130.10.10">
    <property type="entry name" value="YVTN repeat-like/Quinoprotein amine dehydrogenase"/>
    <property type="match status" value="1"/>
</dbReference>
<dbReference type="Proteomes" id="UP000566711">
    <property type="component" value="Unassembled WGS sequence"/>
</dbReference>
<dbReference type="SMART" id="SM00564">
    <property type="entry name" value="PQQ"/>
    <property type="match status" value="5"/>
</dbReference>
<protein>
    <submittedName>
        <fullName evidence="3">PQQ-like beta-propeller repeat protein</fullName>
    </submittedName>
</protein>
<dbReference type="PROSITE" id="PS51257">
    <property type="entry name" value="PROKAR_LIPOPROTEIN"/>
    <property type="match status" value="1"/>
</dbReference>
<dbReference type="RefSeq" id="WP_182216337.1">
    <property type="nucleotide sequence ID" value="NZ_JACEZS010000006.1"/>
</dbReference>
<sequence length="533" mass="56022">MRYLPVICIVSLLAACGGGGGGGSAGNAGATGAVTSPAMVVSPGSINLGVYPGDTAFVGLDGALAPSITDAVYTKMVDAGRTFGHMEFGNQYNHGDGGYGGRLEIDPGLAVGHHTGKVELHLCRDANCGSEYPGSPVFLPYDVEVRQGENLTPLSAWPGVPDWGTYHGNNAQTGYVPVTLDVTKFSQRWRWSAAGNSQLTAATIANGKVYVGAGSKLYALSERDASVLWSRDFTTPEYLTVSAPAVANGQVYAMLGERTSTATMYSFDAATGSQLWAGPSGSYDDRLYAPIVVGGLVLSNASTSALQAFSTINGTSPWKLPGTSELWSPASDGKYVYTYGSDYAGKFGMLLVTDPATGHVVKNIQDARFRDFAHQLSSAPVLGAPGSVFAVNVGGANSIDRNQLVNFDVAGGKIKWALDGRYDSTPAYAHGVVYVFNHEPFQLEARAEADGALLWSWVPPLSDFGAGDANEILLTNNLLFARMSDRTVAVDLSTHKEVWNLSRPGVRSGTLALSANGVLYITGDSLMIAVNVK</sequence>
<proteinExistence type="predicted"/>
<evidence type="ECO:0000313" key="3">
    <source>
        <dbReference type="EMBL" id="MBA5605428.1"/>
    </source>
</evidence>
<dbReference type="InterPro" id="IPR002372">
    <property type="entry name" value="PQQ_rpt_dom"/>
</dbReference>
<name>A0A7W2EGD6_9BURK</name>
<dbReference type="PANTHER" id="PTHR34512:SF30">
    <property type="entry name" value="OUTER MEMBRANE PROTEIN ASSEMBLY FACTOR BAMB"/>
    <property type="match status" value="1"/>
</dbReference>
<dbReference type="InterPro" id="IPR018391">
    <property type="entry name" value="PQQ_b-propeller_rpt"/>
</dbReference>
<organism evidence="3 4">
    <name type="scientific">Rugamonas fusca</name>
    <dbReference type="NCBI Taxonomy" id="2758568"/>
    <lineage>
        <taxon>Bacteria</taxon>
        <taxon>Pseudomonadati</taxon>
        <taxon>Pseudomonadota</taxon>
        <taxon>Betaproteobacteria</taxon>
        <taxon>Burkholderiales</taxon>
        <taxon>Oxalobacteraceae</taxon>
        <taxon>Telluria group</taxon>
        <taxon>Rugamonas</taxon>
    </lineage>
</organism>
<dbReference type="Pfam" id="PF13360">
    <property type="entry name" value="PQQ_2"/>
    <property type="match status" value="1"/>
</dbReference>
<feature type="domain" description="Pyrrolo-quinoline quinone repeat" evidence="2">
    <location>
        <begin position="259"/>
        <end position="456"/>
    </location>
</feature>
<feature type="signal peptide" evidence="1">
    <location>
        <begin position="1"/>
        <end position="20"/>
    </location>
</feature>